<feature type="region of interest" description="Disordered" evidence="5">
    <location>
        <begin position="376"/>
        <end position="399"/>
    </location>
</feature>
<feature type="region of interest" description="Disordered" evidence="5">
    <location>
        <begin position="1687"/>
        <end position="1778"/>
    </location>
</feature>
<dbReference type="InterPro" id="IPR008984">
    <property type="entry name" value="SMAD_FHA_dom_sf"/>
</dbReference>
<accession>A0A504YBU3</accession>
<evidence type="ECO:0000256" key="5">
    <source>
        <dbReference type="SAM" id="MobiDB-lite"/>
    </source>
</evidence>
<reference evidence="9" key="1">
    <citation type="submission" date="2019-02" db="EMBL/GenBank/DDBJ databases">
        <title>FDA dAtabase for Regulatory Grade micrObial Sequences (FDA-ARGOS): Supporting development and validation of Infectious Disease Dx tests.</title>
        <authorList>
            <person name="Duncan R."/>
            <person name="Fisher C."/>
            <person name="Tallon L."/>
            <person name="Sadzewicz L."/>
            <person name="Sengamalay N."/>
            <person name="Ott S."/>
            <person name="Godinez A."/>
            <person name="Nagaraj S."/>
            <person name="Vavikolanu K."/>
            <person name="Vyas G."/>
            <person name="Nadendla S."/>
            <person name="Aluvathingal J."/>
            <person name="Sichtig H."/>
        </authorList>
    </citation>
    <scope>NUCLEOTIDE SEQUENCE [LARGE SCALE GENOMIC DNA]</scope>
    <source>
        <strain evidence="9">FDAARGOS_360</strain>
    </source>
</reference>
<feature type="compositionally biased region" description="Polar residues" evidence="5">
    <location>
        <begin position="722"/>
        <end position="740"/>
    </location>
</feature>
<feature type="region of interest" description="Disordered" evidence="5">
    <location>
        <begin position="1607"/>
        <end position="1631"/>
    </location>
</feature>
<dbReference type="PANTHER" id="PTHR48012:SF4">
    <property type="entry name" value="MITOGEN-ACTIVATED PROTEIN KINASE KINASE KINASE A"/>
    <property type="match status" value="1"/>
</dbReference>
<feature type="region of interest" description="Disordered" evidence="5">
    <location>
        <begin position="1449"/>
        <end position="1530"/>
    </location>
</feature>
<evidence type="ECO:0000256" key="4">
    <source>
        <dbReference type="PROSITE-ProRule" id="PRU10141"/>
    </source>
</evidence>
<feature type="compositionally biased region" description="Polar residues" evidence="5">
    <location>
        <begin position="1417"/>
        <end position="1433"/>
    </location>
</feature>
<dbReference type="InterPro" id="IPR017441">
    <property type="entry name" value="Protein_kinase_ATP_BS"/>
</dbReference>
<dbReference type="Gene3D" id="1.10.510.10">
    <property type="entry name" value="Transferase(Phosphotransferase) domain 1"/>
    <property type="match status" value="1"/>
</dbReference>
<feature type="region of interest" description="Disordered" evidence="5">
    <location>
        <begin position="1111"/>
        <end position="1274"/>
    </location>
</feature>
<dbReference type="PROSITE" id="PS00108">
    <property type="entry name" value="PROTEIN_KINASE_ST"/>
    <property type="match status" value="1"/>
</dbReference>
<evidence type="ECO:0000259" key="7">
    <source>
        <dbReference type="PROSITE" id="PS50011"/>
    </source>
</evidence>
<feature type="region of interest" description="Disordered" evidence="5">
    <location>
        <begin position="418"/>
        <end position="462"/>
    </location>
</feature>
<keyword evidence="3 4" id="KW-0067">ATP-binding</keyword>
<dbReference type="Proteomes" id="UP000318821">
    <property type="component" value="Unassembled WGS sequence"/>
</dbReference>
<organism evidence="8 9">
    <name type="scientific">Leishmania donovani</name>
    <dbReference type="NCBI Taxonomy" id="5661"/>
    <lineage>
        <taxon>Eukaryota</taxon>
        <taxon>Discoba</taxon>
        <taxon>Euglenozoa</taxon>
        <taxon>Kinetoplastea</taxon>
        <taxon>Metakinetoplastina</taxon>
        <taxon>Trypanosomatida</taxon>
        <taxon>Trypanosomatidae</taxon>
        <taxon>Leishmaniinae</taxon>
        <taxon>Leishmania</taxon>
    </lineage>
</organism>
<dbReference type="PANTHER" id="PTHR48012">
    <property type="entry name" value="STERILE20-LIKE KINASE, ISOFORM B-RELATED"/>
    <property type="match status" value="1"/>
</dbReference>
<sequence>MPSMAATQIVSRGGSPTPPLTTDVDIRGPFLLYGPSGRLLSRYEPSDLWGLLISEHTTLNCTYAQTTVRVGRAGGCDTVLSDPRVSSTHFTISLELEPYGNSDHRNHWRGSGVGGGDHEIPLLLRRSPEGSPVHTRGMHTNASDAIASGAGVPKSAASGGLTSSSSLCSVAAAEKGLNKDGRSDARALSETTLPGWRVSRVSLTDRSANGTYVNDVLVGRGKCCDLHYGDDISIVRVPEKKRPRRGSTTPTDLSSEEDETQQESENEVACFAQSERGAELRRGTVAAPSSSAHHVAPSSRDALAGGGAARMGTEANEEGSSPSGDDPRVTQMFTALLSTLSTEHTYVERFCFHLYHAEEVGRGGAPIIEPDTVVASQRAAAGEVEAEAERQREDNDEQDKYNDVLQQSQPELKHNLSQHKSVRFPDDPVTAFDPPPQNADSDAVDSPPASLSALQHRDRRASLSMSPIPPCALVPGDTSASAAFAPQSSANSLTLSTVVTPHSLLRPRPSIRESFIAPISLPDPEESTAPSNGSVHGSVMASTSANGSLGTVGAIMKDMPPDIPIRYAVLPLRHLQWGGRIGFGASGDVFMGIDVSTATVVAIKVLKGSSLFQSSQPADTTVAKAHSKTTSGRSAVPSVQDDGTILNLSNISLGNGTVTDHRASSEGWTCAPPSLASPMTVPSHRATSRQVDHTNEESIQVSEASTPLTPASAVTSSSASAHGNTSAALVNTSSTSHCHTQVQQQQQPPRPQSQDEHSAAPLLRKHLREIIFLTTLQHHRIVRFLGFQFSGEGRLCLLMEYVAGGTLQTLVKNFGVFEENVIRLYTLQILEGLEYLKRKGVVHGDLKSANILVSEQGSTMSDRELKCVALVAGVSLAKSTTHLQIERASAIITATLLAPMPRCQKMAEEKISASATQKGAGSAVAAARRLLCGTPLYMSPELIRTQEPTFASDMWALGCVVYEMATGGVLPWRPVHNLSAPAVIWYIGQRGEEGDGPSMDDVYTERDRLNRASTDPSLHEAVDDSYDEEGGGHRGHSSRGGSVGRWDRTPSPMLLDLLQSTLNMNPALRPTPAELLQHPFIRNEASNAALERWHALVAANRLPATHALKQHGEEGEELMSHRTLKAEPVADIKSTLRSVRGSASRDGSQHARASLSPARTPPSPQAIEVEELDDNAPAKLGGENPPGTASRQQHPSRHPPPPLGEPMTSPSMNLLGDPCEDAEPSSVLPLPPPASQPKPQMPKAHAVQVPSVLGAGSPDSQPLICEPPRRPDIRGRRMDAPPPVISQAAASPERFPSASHGAASLPWWTPQSFSAPTKLPVSRSRASASALVGMRQAEQQAPYTMPVTQQSTSKSYLRQHQLFLKQNELEPAGIMPMCPPSYQYAMQQPVLEYTPGYSDYNPQVNTQTVEMRLPPGFTSQSLSAPHQQGRRQSWSIGSNRVLAGVQLQSVASSQKPLSQQLRGNKPKHSSRRERARIAPTTAAASNVSPSLHPSTRSPVISMNSSHVRGPAAADSTRESSGPVLSHTSQQFAPQQQLSMQQLHPVVGGLTMEMDNLTISSPLLSSFAASMAPLPVQDHRYVLSYSGAPMPVDQPDPFLPFFRTRATATPHTHSRPRQAASVPAAETVAAPSSRLRQPMPLKWKELETALPNGTLGVGGKNRLRNPRRASPLLRQQLHQMTLTSTRTCVVEHSDKQEQQQIPSLNEEAPASQQQEEPRSTKRPCAARSNGRSSSTYTAGKKRRIRTSLRVSTREAIRRQQQRRSQKQRDQSLEASAKQQ</sequence>
<feature type="compositionally biased region" description="Basic residues" evidence="5">
    <location>
        <begin position="1464"/>
        <end position="1474"/>
    </location>
</feature>
<feature type="region of interest" description="Disordered" evidence="5">
    <location>
        <begin position="1414"/>
        <end position="1433"/>
    </location>
</feature>
<dbReference type="EMBL" id="RHLD01000006">
    <property type="protein sequence ID" value="TPP55550.1"/>
    <property type="molecule type" value="Genomic_DNA"/>
</dbReference>
<evidence type="ECO:0000259" key="6">
    <source>
        <dbReference type="PROSITE" id="PS50006"/>
    </source>
</evidence>
<dbReference type="Pfam" id="PF00069">
    <property type="entry name" value="Pkinase"/>
    <property type="match status" value="2"/>
</dbReference>
<dbReference type="InterPro" id="IPR008271">
    <property type="entry name" value="Ser/Thr_kinase_AS"/>
</dbReference>
<dbReference type="PROSITE" id="PS00107">
    <property type="entry name" value="PROTEIN_KINASE_ATP"/>
    <property type="match status" value="1"/>
</dbReference>
<evidence type="ECO:0000256" key="1">
    <source>
        <dbReference type="ARBA" id="ARBA00012513"/>
    </source>
</evidence>
<feature type="domain" description="FHA" evidence="6">
    <location>
        <begin position="68"/>
        <end position="95"/>
    </location>
</feature>
<feature type="binding site" evidence="4">
    <location>
        <position position="604"/>
    </location>
    <ligand>
        <name>ATP</name>
        <dbReference type="ChEBI" id="CHEBI:30616"/>
    </ligand>
</feature>
<evidence type="ECO:0000256" key="2">
    <source>
        <dbReference type="ARBA" id="ARBA00022741"/>
    </source>
</evidence>
<dbReference type="EC" id="2.7.11.1" evidence="1"/>
<feature type="compositionally biased region" description="Polar residues" evidence="5">
    <location>
        <begin position="1482"/>
        <end position="1506"/>
    </location>
</feature>
<evidence type="ECO:0000313" key="8">
    <source>
        <dbReference type="EMBL" id="TPP55550.1"/>
    </source>
</evidence>
<feature type="region of interest" description="Disordered" evidence="5">
    <location>
        <begin position="1"/>
        <end position="21"/>
    </location>
</feature>
<dbReference type="PROSITE" id="PS50006">
    <property type="entry name" value="FHA_DOMAIN"/>
    <property type="match status" value="1"/>
</dbReference>
<comment type="caution">
    <text evidence="8">The sequence shown here is derived from an EMBL/GenBank/DDBJ whole genome shotgun (WGS) entry which is preliminary data.</text>
</comment>
<feature type="region of interest" description="Disordered" evidence="5">
    <location>
        <begin position="239"/>
        <end position="329"/>
    </location>
</feature>
<feature type="compositionally biased region" description="Pro residues" evidence="5">
    <location>
        <begin position="1229"/>
        <end position="1240"/>
    </location>
</feature>
<dbReference type="SUPFAM" id="SSF56112">
    <property type="entry name" value="Protein kinase-like (PK-like)"/>
    <property type="match status" value="1"/>
</dbReference>
<evidence type="ECO:0000256" key="3">
    <source>
        <dbReference type="ARBA" id="ARBA00022840"/>
    </source>
</evidence>
<dbReference type="GO" id="GO:0005524">
    <property type="term" value="F:ATP binding"/>
    <property type="evidence" value="ECO:0007669"/>
    <property type="project" value="UniProtKB-UniRule"/>
</dbReference>
<keyword evidence="8" id="KW-0418">Kinase</keyword>
<gene>
    <name evidence="8" type="ORF">CGC20_10720</name>
</gene>
<feature type="compositionally biased region" description="Basic and acidic residues" evidence="5">
    <location>
        <begin position="387"/>
        <end position="399"/>
    </location>
</feature>
<dbReference type="GO" id="GO:0005737">
    <property type="term" value="C:cytoplasm"/>
    <property type="evidence" value="ECO:0007669"/>
    <property type="project" value="TreeGrafter"/>
</dbReference>
<dbReference type="VEuPathDB" id="TriTrypDB:LDHU3_33.2220"/>
<dbReference type="PROSITE" id="PS50011">
    <property type="entry name" value="PROTEIN_KINASE_DOM"/>
    <property type="match status" value="1"/>
</dbReference>
<protein>
    <recommendedName>
        <fullName evidence="1">non-specific serine/threonine protein kinase</fullName>
        <ecNumber evidence="1">2.7.11.1</ecNumber>
    </recommendedName>
</protein>
<dbReference type="SMART" id="SM00220">
    <property type="entry name" value="S_TKc"/>
    <property type="match status" value="1"/>
</dbReference>
<feature type="compositionally biased region" description="Acidic residues" evidence="5">
    <location>
        <begin position="254"/>
        <end position="266"/>
    </location>
</feature>
<dbReference type="InterPro" id="IPR000719">
    <property type="entry name" value="Prot_kinase_dom"/>
</dbReference>
<feature type="domain" description="Protein kinase" evidence="7">
    <location>
        <begin position="575"/>
        <end position="1081"/>
    </location>
</feature>
<feature type="compositionally biased region" description="Polar residues" evidence="5">
    <location>
        <begin position="1"/>
        <end position="10"/>
    </location>
</feature>
<dbReference type="CDD" id="cd00060">
    <property type="entry name" value="FHA"/>
    <property type="match status" value="1"/>
</dbReference>
<keyword evidence="8" id="KW-0808">Transferase</keyword>
<feature type="region of interest" description="Disordered" evidence="5">
    <location>
        <begin position="664"/>
        <end position="759"/>
    </location>
</feature>
<feature type="compositionally biased region" description="Polar residues" evidence="5">
    <location>
        <begin position="1449"/>
        <end position="1462"/>
    </location>
</feature>
<dbReference type="InterPro" id="IPR050629">
    <property type="entry name" value="STE20/SPS1-PAK"/>
</dbReference>
<dbReference type="GO" id="GO:0004674">
    <property type="term" value="F:protein serine/threonine kinase activity"/>
    <property type="evidence" value="ECO:0007669"/>
    <property type="project" value="UniProtKB-EC"/>
</dbReference>
<feature type="compositionally biased region" description="Low complexity" evidence="5">
    <location>
        <begin position="285"/>
        <end position="299"/>
    </location>
</feature>
<dbReference type="VEuPathDB" id="TriTrypDB:LdCL_330021500"/>
<feature type="region of interest" description="Disordered" evidence="5">
    <location>
        <begin position="1010"/>
        <end position="1046"/>
    </location>
</feature>
<dbReference type="VEuPathDB" id="TriTrypDB:LdBPK_331490.1"/>
<dbReference type="Gene3D" id="2.60.200.20">
    <property type="match status" value="2"/>
</dbReference>
<feature type="compositionally biased region" description="Low complexity" evidence="5">
    <location>
        <begin position="704"/>
        <end position="721"/>
    </location>
</feature>
<keyword evidence="2 4" id="KW-0547">Nucleotide-binding</keyword>
<dbReference type="SUPFAM" id="SSF49879">
    <property type="entry name" value="SMAD/FHA domain"/>
    <property type="match status" value="1"/>
</dbReference>
<dbReference type="InterPro" id="IPR011009">
    <property type="entry name" value="Kinase-like_dom_sf"/>
</dbReference>
<proteinExistence type="predicted"/>
<feature type="compositionally biased region" description="Low complexity" evidence="5">
    <location>
        <begin position="1618"/>
        <end position="1631"/>
    </location>
</feature>
<evidence type="ECO:0000313" key="9">
    <source>
        <dbReference type="Proteomes" id="UP000318821"/>
    </source>
</evidence>
<dbReference type="InterPro" id="IPR000253">
    <property type="entry name" value="FHA_dom"/>
</dbReference>
<name>A0A504YBU3_LEIDO</name>
<feature type="compositionally biased region" description="Basic and acidic residues" evidence="5">
    <location>
        <begin position="1111"/>
        <end position="1130"/>
    </location>
</feature>